<gene>
    <name evidence="2" type="ORF">Q4521_03675</name>
</gene>
<dbReference type="SUPFAM" id="SSF53474">
    <property type="entry name" value="alpha/beta-Hydrolases"/>
    <property type="match status" value="1"/>
</dbReference>
<feature type="signal peptide" evidence="1">
    <location>
        <begin position="1"/>
        <end position="23"/>
    </location>
</feature>
<keyword evidence="1" id="KW-0732">Signal</keyword>
<proteinExistence type="predicted"/>
<dbReference type="PANTHER" id="PTHR35560">
    <property type="entry name" value="BLL0132 PROTEIN"/>
    <property type="match status" value="1"/>
</dbReference>
<evidence type="ECO:0000256" key="1">
    <source>
        <dbReference type="SAM" id="SignalP"/>
    </source>
</evidence>
<name>A0AAW7X1R0_9GAMM</name>
<dbReference type="InterPro" id="IPR029058">
    <property type="entry name" value="AB_hydrolase_fold"/>
</dbReference>
<dbReference type="Gene3D" id="3.40.50.1820">
    <property type="entry name" value="alpha/beta hydrolase"/>
    <property type="match status" value="1"/>
</dbReference>
<protein>
    <submittedName>
        <fullName evidence="2">Heavy metal-binding domain-containing protein</fullName>
    </submittedName>
</protein>
<reference evidence="2" key="1">
    <citation type="submission" date="2023-07" db="EMBL/GenBank/DDBJ databases">
        <title>Genome content predicts the carbon catabolic preferences of heterotrophic bacteria.</title>
        <authorList>
            <person name="Gralka M."/>
        </authorList>
    </citation>
    <scope>NUCLEOTIDE SEQUENCE</scope>
    <source>
        <strain evidence="2">I3M17_2</strain>
    </source>
</reference>
<dbReference type="PANTHER" id="PTHR35560:SF3">
    <property type="entry name" value="PEPTIDASE S9 PROLYL OLIGOPEPTIDASE CATALYTIC DOMAIN-CONTAINING PROTEIN"/>
    <property type="match status" value="1"/>
</dbReference>
<dbReference type="AlphaFoldDB" id="A0AAW7X1R0"/>
<accession>A0AAW7X1R0</accession>
<comment type="caution">
    <text evidence="2">The sequence shown here is derived from an EMBL/GenBank/DDBJ whole genome shotgun (WGS) entry which is preliminary data.</text>
</comment>
<sequence>MFKNILSLIIAAVLTLNAHYSLGDEDFPGRKYVCPPCKHVHSIFETKEYQEAGKCPVCGMNLIEKPFYEKDELPTIHAGSGSFQFNSKRSNATTPITVFYHKPITYSPNSKILLVIPGAGRNAWSYRDNWAALAEKYNALVVSPFYPEKDYSYSAYHLAGVVAGIEFKNYTVSKVDGRVNKYHVADTDVITGAITPNDTWLFQDFDEIFDLVVSVAHSNRQSYDIFGHSAGGQILHRFAILGSSTKVDRIIAANSGSYTLPHLESEYPLGIKGIEIESKSLKEIFSRKLTLLVGELDNAEEHRGTLLHTPALDKQGVGRLSRGRSFYAESMSVAKAMGGDFEWDFCMVEGVGHERKKMAVAAAKLLYGGELCTAKMGI</sequence>
<evidence type="ECO:0000313" key="3">
    <source>
        <dbReference type="Proteomes" id="UP001169760"/>
    </source>
</evidence>
<dbReference type="RefSeq" id="WP_303491066.1">
    <property type="nucleotide sequence ID" value="NZ_JAUOPB010000002.1"/>
</dbReference>
<dbReference type="Proteomes" id="UP001169760">
    <property type="component" value="Unassembled WGS sequence"/>
</dbReference>
<organism evidence="2 3">
    <name type="scientific">Saccharophagus degradans</name>
    <dbReference type="NCBI Taxonomy" id="86304"/>
    <lineage>
        <taxon>Bacteria</taxon>
        <taxon>Pseudomonadati</taxon>
        <taxon>Pseudomonadota</taxon>
        <taxon>Gammaproteobacteria</taxon>
        <taxon>Cellvibrionales</taxon>
        <taxon>Cellvibrionaceae</taxon>
        <taxon>Saccharophagus</taxon>
    </lineage>
</organism>
<dbReference type="EMBL" id="JAUOPB010000002">
    <property type="protein sequence ID" value="MDO6421563.1"/>
    <property type="molecule type" value="Genomic_DNA"/>
</dbReference>
<evidence type="ECO:0000313" key="2">
    <source>
        <dbReference type="EMBL" id="MDO6421563.1"/>
    </source>
</evidence>
<feature type="chain" id="PRO_5043701018" evidence="1">
    <location>
        <begin position="24"/>
        <end position="378"/>
    </location>
</feature>